<dbReference type="GO" id="GO:0008762">
    <property type="term" value="F:UDP-N-acetylmuramate dehydrogenase activity"/>
    <property type="evidence" value="ECO:0007669"/>
    <property type="project" value="UniProtKB-UniRule"/>
</dbReference>
<evidence type="ECO:0000256" key="2">
    <source>
        <dbReference type="ARBA" id="ARBA00003921"/>
    </source>
</evidence>
<evidence type="ECO:0000256" key="4">
    <source>
        <dbReference type="ARBA" id="ARBA00004752"/>
    </source>
</evidence>
<evidence type="ECO:0000256" key="8">
    <source>
        <dbReference type="ARBA" id="ARBA00022827"/>
    </source>
</evidence>
<dbReference type="SUPFAM" id="SSF56176">
    <property type="entry name" value="FAD-binding/transporter-associated domain-like"/>
    <property type="match status" value="1"/>
</dbReference>
<dbReference type="EC" id="1.3.1.98" evidence="16"/>
<keyword evidence="9 16" id="KW-0521">NADP</keyword>
<dbReference type="InterPro" id="IPR016167">
    <property type="entry name" value="FAD-bd_PCMH_sub1"/>
</dbReference>
<feature type="active site" description="Proton donor" evidence="16">
    <location>
        <position position="222"/>
    </location>
</feature>
<dbReference type="NCBIfam" id="TIGR00179">
    <property type="entry name" value="murB"/>
    <property type="match status" value="1"/>
</dbReference>
<gene>
    <name evidence="16" type="primary">murB</name>
    <name evidence="18" type="ORF">BO225_06645</name>
</gene>
<keyword evidence="19" id="KW-1185">Reference proteome</keyword>
<dbReference type="STRING" id="1862672.BO225_06645"/>
<dbReference type="Gene3D" id="3.90.78.10">
    <property type="entry name" value="UDP-N-acetylenolpyruvoylglucosamine reductase, C-terminal domain"/>
    <property type="match status" value="1"/>
</dbReference>
<comment type="function">
    <text evidence="2 16">Cell wall formation.</text>
</comment>
<keyword evidence="11 16" id="KW-0573">Peptidoglycan synthesis</keyword>
<keyword evidence="7 16" id="KW-0285">Flavoprotein</keyword>
<evidence type="ECO:0000256" key="13">
    <source>
        <dbReference type="ARBA" id="ARBA00023306"/>
    </source>
</evidence>
<comment type="similarity">
    <text evidence="16">Belongs to the MurB family.</text>
</comment>
<sequence length="302" mass="33983">MIFLLERWYVMKIEKQVQLKDWTTLHIGGPATYMAHPETESEILEVLEMAKEKDLPLYILGNGSNVLFEDEGYEGIILHLGEQFSAIKRLENNQVWVQSGATNAQLASFCVENSLGGYEFASGIPGTIGGAIVMNAGAYDGEMKDVLVSIEYIDEEGKLQTKMNKELDLSYRHSIFSNTFGIVTSAIYQFEPKESSFVAEKIADLKERRYSKQPMEEYSAGSTFKRPEGHYASALIHQSDLQGYHVGDAEVSTKHAGFLINKGNASSKEFNQLIADVQRIVLEKFNVQLEPEVRRVKSKHEK</sequence>
<dbReference type="Pfam" id="PF02873">
    <property type="entry name" value="MurB_C"/>
    <property type="match status" value="1"/>
</dbReference>
<dbReference type="InterPro" id="IPR003170">
    <property type="entry name" value="MurB"/>
</dbReference>
<comment type="subcellular location">
    <subcellularLocation>
        <location evidence="3 16">Cytoplasm</location>
    </subcellularLocation>
</comment>
<comment type="caution">
    <text evidence="18">The sequence shown here is derived from an EMBL/GenBank/DDBJ whole genome shotgun (WGS) entry which is preliminary data.</text>
</comment>
<evidence type="ECO:0000256" key="11">
    <source>
        <dbReference type="ARBA" id="ARBA00022984"/>
    </source>
</evidence>
<keyword evidence="6 16" id="KW-0132">Cell division</keyword>
<dbReference type="UniPathway" id="UPA00219"/>
<dbReference type="Gene3D" id="3.30.465.10">
    <property type="match status" value="1"/>
</dbReference>
<comment type="pathway">
    <text evidence="4 16">Cell wall biogenesis; peptidoglycan biosynthesis.</text>
</comment>
<keyword evidence="8 16" id="KW-0274">FAD</keyword>
<keyword evidence="5 16" id="KW-0963">Cytoplasm</keyword>
<dbReference type="GO" id="GO:0051301">
    <property type="term" value="P:cell division"/>
    <property type="evidence" value="ECO:0007669"/>
    <property type="project" value="UniProtKB-KW"/>
</dbReference>
<evidence type="ECO:0000256" key="1">
    <source>
        <dbReference type="ARBA" id="ARBA00001974"/>
    </source>
</evidence>
<evidence type="ECO:0000259" key="17">
    <source>
        <dbReference type="PROSITE" id="PS51387"/>
    </source>
</evidence>
<dbReference type="GO" id="GO:0071949">
    <property type="term" value="F:FAD binding"/>
    <property type="evidence" value="ECO:0007669"/>
    <property type="project" value="InterPro"/>
</dbReference>
<comment type="cofactor">
    <cofactor evidence="1 16">
        <name>FAD</name>
        <dbReference type="ChEBI" id="CHEBI:57692"/>
    </cofactor>
</comment>
<proteinExistence type="inferred from homology"/>
<evidence type="ECO:0000256" key="12">
    <source>
        <dbReference type="ARBA" id="ARBA00023002"/>
    </source>
</evidence>
<dbReference type="GO" id="GO:0071555">
    <property type="term" value="P:cell wall organization"/>
    <property type="evidence" value="ECO:0007669"/>
    <property type="project" value="UniProtKB-KW"/>
</dbReference>
<dbReference type="InterPro" id="IPR036318">
    <property type="entry name" value="FAD-bd_PCMH-like_sf"/>
</dbReference>
<dbReference type="GO" id="GO:0005829">
    <property type="term" value="C:cytosol"/>
    <property type="evidence" value="ECO:0007669"/>
    <property type="project" value="TreeGrafter"/>
</dbReference>
<evidence type="ECO:0000313" key="19">
    <source>
        <dbReference type="Proteomes" id="UP000186705"/>
    </source>
</evidence>
<evidence type="ECO:0000256" key="6">
    <source>
        <dbReference type="ARBA" id="ARBA00022618"/>
    </source>
</evidence>
<feature type="active site" evidence="16">
    <location>
        <position position="292"/>
    </location>
</feature>
<dbReference type="Pfam" id="PF01565">
    <property type="entry name" value="FAD_binding_4"/>
    <property type="match status" value="1"/>
</dbReference>
<evidence type="ECO:0000256" key="3">
    <source>
        <dbReference type="ARBA" id="ARBA00004496"/>
    </source>
</evidence>
<evidence type="ECO:0000256" key="9">
    <source>
        <dbReference type="ARBA" id="ARBA00022857"/>
    </source>
</evidence>
<dbReference type="SUPFAM" id="SSF56194">
    <property type="entry name" value="Uridine diphospho-N-Acetylenolpyruvylglucosamine reductase, MurB, C-terminal domain"/>
    <property type="match status" value="1"/>
</dbReference>
<dbReference type="NCBIfam" id="NF010480">
    <property type="entry name" value="PRK13905.1"/>
    <property type="match status" value="1"/>
</dbReference>
<feature type="active site" evidence="16">
    <location>
        <position position="172"/>
    </location>
</feature>
<dbReference type="AlphaFoldDB" id="A0A1U7NMC6"/>
<keyword evidence="12 16" id="KW-0560">Oxidoreductase</keyword>
<evidence type="ECO:0000313" key="18">
    <source>
        <dbReference type="EMBL" id="OLU46320.1"/>
    </source>
</evidence>
<evidence type="ECO:0000256" key="7">
    <source>
        <dbReference type="ARBA" id="ARBA00022630"/>
    </source>
</evidence>
<dbReference type="PANTHER" id="PTHR21071:SF4">
    <property type="entry name" value="UDP-N-ACETYLENOLPYRUVOYLGLUCOSAMINE REDUCTASE"/>
    <property type="match status" value="1"/>
</dbReference>
<dbReference type="GO" id="GO:0009252">
    <property type="term" value="P:peptidoglycan biosynthetic process"/>
    <property type="evidence" value="ECO:0007669"/>
    <property type="project" value="UniProtKB-UniRule"/>
</dbReference>
<dbReference type="InterPro" id="IPR036635">
    <property type="entry name" value="MurB_C_sf"/>
</dbReference>
<dbReference type="HAMAP" id="MF_00037">
    <property type="entry name" value="MurB"/>
    <property type="match status" value="1"/>
</dbReference>
<keyword evidence="14 16" id="KW-0961">Cell wall biogenesis/degradation</keyword>
<reference evidence="18 19" key="1">
    <citation type="submission" date="2016-11" db="EMBL/GenBank/DDBJ databases">
        <title>Description of two novel members of the family Erysipelotrichaceae: Ileibacterium lipovorans gen. nov., sp. nov. and Dubosiella newyorkensis, gen. nov., sp. nov.</title>
        <authorList>
            <person name="Cox L.M."/>
            <person name="Sohn J."/>
            <person name="Tyrrell K.L."/>
            <person name="Citron D.M."/>
            <person name="Lawson P.A."/>
            <person name="Patel N.B."/>
            <person name="Iizumi T."/>
            <person name="Perez-Perez G.I."/>
            <person name="Goldstein E.J."/>
            <person name="Blaser M.J."/>
        </authorList>
    </citation>
    <scope>NUCLEOTIDE SEQUENCE [LARGE SCALE GENOMIC DNA]</scope>
    <source>
        <strain evidence="18 19">NYU-BL-A4</strain>
    </source>
</reference>
<dbReference type="PROSITE" id="PS51387">
    <property type="entry name" value="FAD_PCMH"/>
    <property type="match status" value="1"/>
</dbReference>
<dbReference type="InterPro" id="IPR016169">
    <property type="entry name" value="FAD-bd_PCMH_sub2"/>
</dbReference>
<evidence type="ECO:0000256" key="10">
    <source>
        <dbReference type="ARBA" id="ARBA00022960"/>
    </source>
</evidence>
<organism evidence="18 19">
    <name type="scientific">Dubosiella newyorkensis</name>
    <dbReference type="NCBI Taxonomy" id="1862672"/>
    <lineage>
        <taxon>Bacteria</taxon>
        <taxon>Bacillati</taxon>
        <taxon>Bacillota</taxon>
        <taxon>Erysipelotrichia</taxon>
        <taxon>Erysipelotrichales</taxon>
        <taxon>Erysipelotrichaceae</taxon>
        <taxon>Dubosiella</taxon>
    </lineage>
</organism>
<keyword evidence="13 16" id="KW-0131">Cell cycle</keyword>
<evidence type="ECO:0000256" key="16">
    <source>
        <dbReference type="HAMAP-Rule" id="MF_00037"/>
    </source>
</evidence>
<accession>A0A1U7NMC6</accession>
<dbReference type="EMBL" id="MPKA01000066">
    <property type="protein sequence ID" value="OLU46320.1"/>
    <property type="molecule type" value="Genomic_DNA"/>
</dbReference>
<evidence type="ECO:0000256" key="5">
    <source>
        <dbReference type="ARBA" id="ARBA00022490"/>
    </source>
</evidence>
<dbReference type="InterPro" id="IPR016166">
    <property type="entry name" value="FAD-bd_PCMH"/>
</dbReference>
<evidence type="ECO:0000256" key="15">
    <source>
        <dbReference type="ARBA" id="ARBA00048914"/>
    </source>
</evidence>
<dbReference type="Gene3D" id="3.30.43.10">
    <property type="entry name" value="Uridine Diphospho-n-acetylenolpyruvylglucosamine Reductase, domain 2"/>
    <property type="match status" value="1"/>
</dbReference>
<feature type="domain" description="FAD-binding PCMH-type" evidence="17">
    <location>
        <begin position="26"/>
        <end position="193"/>
    </location>
</feature>
<name>A0A1U7NMC6_9FIRM</name>
<dbReference type="InterPro" id="IPR011601">
    <property type="entry name" value="MurB_C"/>
</dbReference>
<dbReference type="GO" id="GO:0008360">
    <property type="term" value="P:regulation of cell shape"/>
    <property type="evidence" value="ECO:0007669"/>
    <property type="project" value="UniProtKB-KW"/>
</dbReference>
<dbReference type="PANTHER" id="PTHR21071">
    <property type="entry name" value="UDP-N-ACETYLENOLPYRUVOYLGLUCOSAMINE REDUCTASE"/>
    <property type="match status" value="1"/>
</dbReference>
<keyword evidence="10 16" id="KW-0133">Cell shape</keyword>
<dbReference type="InterPro" id="IPR006094">
    <property type="entry name" value="Oxid_FAD_bind_N"/>
</dbReference>
<dbReference type="Proteomes" id="UP000186705">
    <property type="component" value="Unassembled WGS sequence"/>
</dbReference>
<evidence type="ECO:0000256" key="14">
    <source>
        <dbReference type="ARBA" id="ARBA00023316"/>
    </source>
</evidence>
<protein>
    <recommendedName>
        <fullName evidence="16">UDP-N-acetylenolpyruvoylglucosamine reductase</fullName>
        <ecNumber evidence="16">1.3.1.98</ecNumber>
    </recommendedName>
    <alternativeName>
        <fullName evidence="16">UDP-N-acetylmuramate dehydrogenase</fullName>
    </alternativeName>
</protein>
<comment type="catalytic activity">
    <reaction evidence="15 16">
        <text>UDP-N-acetyl-alpha-D-muramate + NADP(+) = UDP-N-acetyl-3-O-(1-carboxyvinyl)-alpha-D-glucosamine + NADPH + H(+)</text>
        <dbReference type="Rhea" id="RHEA:12248"/>
        <dbReference type="ChEBI" id="CHEBI:15378"/>
        <dbReference type="ChEBI" id="CHEBI:57783"/>
        <dbReference type="ChEBI" id="CHEBI:58349"/>
        <dbReference type="ChEBI" id="CHEBI:68483"/>
        <dbReference type="ChEBI" id="CHEBI:70757"/>
        <dbReference type="EC" id="1.3.1.98"/>
    </reaction>
</comment>